<protein>
    <submittedName>
        <fullName evidence="2">Uncharacterized protein</fullName>
    </submittedName>
</protein>
<reference evidence="2" key="1">
    <citation type="submission" date="2016-11" db="UniProtKB">
        <authorList>
            <consortium name="WormBaseParasite"/>
        </authorList>
    </citation>
    <scope>IDENTIFICATION</scope>
</reference>
<organism evidence="1 2">
    <name type="scientific">Steinernema glaseri</name>
    <dbReference type="NCBI Taxonomy" id="37863"/>
    <lineage>
        <taxon>Eukaryota</taxon>
        <taxon>Metazoa</taxon>
        <taxon>Ecdysozoa</taxon>
        <taxon>Nematoda</taxon>
        <taxon>Chromadorea</taxon>
        <taxon>Rhabditida</taxon>
        <taxon>Tylenchina</taxon>
        <taxon>Panagrolaimomorpha</taxon>
        <taxon>Strongyloidoidea</taxon>
        <taxon>Steinernematidae</taxon>
        <taxon>Steinernema</taxon>
    </lineage>
</organism>
<sequence length="119" mass="13337">MKIWVEQLGLLRPWQETLDNAESQSNVTARERRLCFRSVVAAFSLGGRRRHPSFRKQSAFSRKSPVQPVLNNSTTELLIAPAVLMAEAIGGPTVTYNWPTYNAKRHSLLAHSTSATQCQ</sequence>
<keyword evidence="1" id="KW-1185">Reference proteome</keyword>
<dbReference type="WBParaSite" id="L893_g27716.t1">
    <property type="protein sequence ID" value="L893_g27716.t1"/>
    <property type="gene ID" value="L893_g27716"/>
</dbReference>
<dbReference type="AlphaFoldDB" id="A0A1I7ZLD3"/>
<name>A0A1I7ZLD3_9BILA</name>
<evidence type="ECO:0000313" key="1">
    <source>
        <dbReference type="Proteomes" id="UP000095287"/>
    </source>
</evidence>
<evidence type="ECO:0000313" key="2">
    <source>
        <dbReference type="WBParaSite" id="L893_g27716.t1"/>
    </source>
</evidence>
<dbReference type="Proteomes" id="UP000095287">
    <property type="component" value="Unplaced"/>
</dbReference>
<accession>A0A1I7ZLD3</accession>
<proteinExistence type="predicted"/>